<dbReference type="RefSeq" id="XP_020438685.1">
    <property type="nucleotide sequence ID" value="XM_020571411.1"/>
</dbReference>
<dbReference type="GeneID" id="31355915"/>
<sequence length="386" mass="44636">MNDDIKDLFKLPYFLFRKILSYLDHNIDKIVFSLVSKKLYDNRNRYLNIPLNITNQTSRSMIKNLKLRSFVNQIESYDHLDDSYHTIKTIITVGHDHFGEFPKVFSSYFNNESLQQLNETDISDDIEELFFTREIDSLLSIPALKRIKSINVPLISPIDYAIPNNIRSLRLVFDSISGESFGKNASLPSQLESLTLYSCHTQFEKGFFPLSLKNLRLVDAAPKFDYGVLPEYLESLEIQYSSYDQPIAKRVLPTSLRSIGLASYTGKLVFYNPYDDDDVDDDRDNSEQQQLLNTYIPNTVKMIMIGTPPSIDNKPLVLKLPYGLKKLRLDKSFNQKLSRFVVPDTLTRLKLISSDQFDRIPGTINYLYLSLLKRIGRFANDNLLFT</sequence>
<dbReference type="PANTHER" id="PTHR32134">
    <property type="entry name" value="FNIP REPEAT-CONTAINING PROTEIN"/>
    <property type="match status" value="1"/>
</dbReference>
<keyword evidence="2" id="KW-1185">Reference proteome</keyword>
<dbReference type="EMBL" id="ADBJ01000002">
    <property type="protein sequence ID" value="EFA86580.1"/>
    <property type="molecule type" value="Genomic_DNA"/>
</dbReference>
<name>D3AWA7_HETP5</name>
<proteinExistence type="predicted"/>
<dbReference type="PANTHER" id="PTHR32134:SF92">
    <property type="entry name" value="FNIP REPEAT-CONTAINING PROTEIN"/>
    <property type="match status" value="1"/>
</dbReference>
<accession>D3AWA7</accession>
<dbReference type="InterPro" id="IPR051251">
    <property type="entry name" value="STK_FNIP-Repeat"/>
</dbReference>
<dbReference type="InterPro" id="IPR008615">
    <property type="entry name" value="FNIP"/>
</dbReference>
<evidence type="ECO:0000313" key="1">
    <source>
        <dbReference type="EMBL" id="EFA86580.1"/>
    </source>
</evidence>
<dbReference type="Pfam" id="PF05725">
    <property type="entry name" value="FNIP"/>
    <property type="match status" value="2"/>
</dbReference>
<dbReference type="FunCoup" id="D3AWA7">
    <property type="interactions" value="167"/>
</dbReference>
<dbReference type="Proteomes" id="UP000001396">
    <property type="component" value="Unassembled WGS sequence"/>
</dbReference>
<comment type="caution">
    <text evidence="1">The sequence shown here is derived from an EMBL/GenBank/DDBJ whole genome shotgun (WGS) entry which is preliminary data.</text>
</comment>
<organism evidence="1 2">
    <name type="scientific">Heterostelium pallidum (strain ATCC 26659 / Pp 5 / PN500)</name>
    <name type="common">Cellular slime mold</name>
    <name type="synonym">Polysphondylium pallidum</name>
    <dbReference type="NCBI Taxonomy" id="670386"/>
    <lineage>
        <taxon>Eukaryota</taxon>
        <taxon>Amoebozoa</taxon>
        <taxon>Evosea</taxon>
        <taxon>Eumycetozoa</taxon>
        <taxon>Dictyostelia</taxon>
        <taxon>Acytosteliales</taxon>
        <taxon>Acytosteliaceae</taxon>
        <taxon>Heterostelium</taxon>
    </lineage>
</organism>
<evidence type="ECO:0000313" key="2">
    <source>
        <dbReference type="Proteomes" id="UP000001396"/>
    </source>
</evidence>
<gene>
    <name evidence="1" type="ORF">PPL_00381</name>
</gene>
<reference evidence="1 2" key="1">
    <citation type="journal article" date="2011" name="Genome Res.">
        <title>Phylogeny-wide analysis of social amoeba genomes highlights ancient origins for complex intercellular communication.</title>
        <authorList>
            <person name="Heidel A.J."/>
            <person name="Lawal H.M."/>
            <person name="Felder M."/>
            <person name="Schilde C."/>
            <person name="Helps N.R."/>
            <person name="Tunggal B."/>
            <person name="Rivero F."/>
            <person name="John U."/>
            <person name="Schleicher M."/>
            <person name="Eichinger L."/>
            <person name="Platzer M."/>
            <person name="Noegel A.A."/>
            <person name="Schaap P."/>
            <person name="Gloeckner G."/>
        </authorList>
    </citation>
    <scope>NUCLEOTIDE SEQUENCE [LARGE SCALE GENOMIC DNA]</scope>
    <source>
        <strain evidence="2">ATCC 26659 / Pp 5 / PN500</strain>
    </source>
</reference>
<dbReference type="AlphaFoldDB" id="D3AWA7"/>
<evidence type="ECO:0008006" key="3">
    <source>
        <dbReference type="Google" id="ProtNLM"/>
    </source>
</evidence>
<protein>
    <recommendedName>
        <fullName evidence="3">F-box domain-containing protein</fullName>
    </recommendedName>
</protein>
<dbReference type="InParanoid" id="D3AWA7"/>